<gene>
    <name evidence="1" type="ORF">BUALT_Bualt08G0068200</name>
</gene>
<comment type="caution">
    <text evidence="1">The sequence shown here is derived from an EMBL/GenBank/DDBJ whole genome shotgun (WGS) entry which is preliminary data.</text>
</comment>
<evidence type="ECO:0000313" key="2">
    <source>
        <dbReference type="Proteomes" id="UP000826271"/>
    </source>
</evidence>
<reference evidence="1" key="1">
    <citation type="submission" date="2019-10" db="EMBL/GenBank/DDBJ databases">
        <authorList>
            <person name="Zhang R."/>
            <person name="Pan Y."/>
            <person name="Wang J."/>
            <person name="Ma R."/>
            <person name="Yu S."/>
        </authorList>
    </citation>
    <scope>NUCLEOTIDE SEQUENCE</scope>
    <source>
        <strain evidence="1">LA-IB0</strain>
        <tissue evidence="1">Leaf</tissue>
    </source>
</reference>
<accession>A0AAV6XAV6</accession>
<keyword evidence="2" id="KW-1185">Reference proteome</keyword>
<dbReference type="EMBL" id="WHWC01000008">
    <property type="protein sequence ID" value="KAG8377772.1"/>
    <property type="molecule type" value="Genomic_DNA"/>
</dbReference>
<evidence type="ECO:0000313" key="1">
    <source>
        <dbReference type="EMBL" id="KAG8377772.1"/>
    </source>
</evidence>
<dbReference type="AlphaFoldDB" id="A0AAV6XAV6"/>
<proteinExistence type="predicted"/>
<sequence>MLDQTVCHLNVIPQLKISKTICAPKGLRNHIIIVSFFGLHKKWLLSQIRMKETITESSCLLSSKCFRIRKAKRALGLLDGCYSTGNRIYTGTLIVPYSRTRGKAAMARGFMLKWHQE</sequence>
<dbReference type="Proteomes" id="UP000826271">
    <property type="component" value="Unassembled WGS sequence"/>
</dbReference>
<name>A0AAV6XAV6_9LAMI</name>
<protein>
    <recommendedName>
        <fullName evidence="3">Ribosomal protein S14</fullName>
    </recommendedName>
</protein>
<evidence type="ECO:0008006" key="3">
    <source>
        <dbReference type="Google" id="ProtNLM"/>
    </source>
</evidence>
<organism evidence="1 2">
    <name type="scientific">Buddleja alternifolia</name>
    <dbReference type="NCBI Taxonomy" id="168488"/>
    <lineage>
        <taxon>Eukaryota</taxon>
        <taxon>Viridiplantae</taxon>
        <taxon>Streptophyta</taxon>
        <taxon>Embryophyta</taxon>
        <taxon>Tracheophyta</taxon>
        <taxon>Spermatophyta</taxon>
        <taxon>Magnoliopsida</taxon>
        <taxon>eudicotyledons</taxon>
        <taxon>Gunneridae</taxon>
        <taxon>Pentapetalae</taxon>
        <taxon>asterids</taxon>
        <taxon>lamiids</taxon>
        <taxon>Lamiales</taxon>
        <taxon>Scrophulariaceae</taxon>
        <taxon>Buddlejeae</taxon>
        <taxon>Buddleja</taxon>
    </lineage>
</organism>